<organism evidence="3 4">
    <name type="scientific">Labeo rohita</name>
    <name type="common">Indian major carp</name>
    <name type="synonym">Cyprinus rohita</name>
    <dbReference type="NCBI Taxonomy" id="84645"/>
    <lineage>
        <taxon>Eukaryota</taxon>
        <taxon>Metazoa</taxon>
        <taxon>Chordata</taxon>
        <taxon>Craniata</taxon>
        <taxon>Vertebrata</taxon>
        <taxon>Euteleostomi</taxon>
        <taxon>Actinopterygii</taxon>
        <taxon>Neopterygii</taxon>
        <taxon>Teleostei</taxon>
        <taxon>Ostariophysi</taxon>
        <taxon>Cypriniformes</taxon>
        <taxon>Cyprinidae</taxon>
        <taxon>Labeoninae</taxon>
        <taxon>Labeonini</taxon>
        <taxon>Labeo</taxon>
    </lineage>
</organism>
<keyword evidence="4" id="KW-1185">Reference proteome</keyword>
<dbReference type="Proteomes" id="UP000290572">
    <property type="component" value="Unassembled WGS sequence"/>
</dbReference>
<comment type="caution">
    <text evidence="3">The sequence shown here is derived from an EMBL/GenBank/DDBJ whole genome shotgun (WGS) entry which is preliminary data.</text>
</comment>
<evidence type="ECO:0000313" key="2">
    <source>
        <dbReference type="EMBL" id="RXN09365.1"/>
    </source>
</evidence>
<reference evidence="3 4" key="1">
    <citation type="submission" date="2018-03" db="EMBL/GenBank/DDBJ databases">
        <title>Draft genome sequence of Rohu Carp (Labeo rohita).</title>
        <authorList>
            <person name="Das P."/>
            <person name="Kushwaha B."/>
            <person name="Joshi C.G."/>
            <person name="Kumar D."/>
            <person name="Nagpure N.S."/>
            <person name="Sahoo L."/>
            <person name="Das S.P."/>
            <person name="Bit A."/>
            <person name="Patnaik S."/>
            <person name="Meher P.K."/>
            <person name="Jayasankar P."/>
            <person name="Koringa P.G."/>
            <person name="Patel N.V."/>
            <person name="Hinsu A.T."/>
            <person name="Kumar R."/>
            <person name="Pandey M."/>
            <person name="Agarwal S."/>
            <person name="Srivastava S."/>
            <person name="Singh M."/>
            <person name="Iquebal M.A."/>
            <person name="Jaiswal S."/>
            <person name="Angadi U.B."/>
            <person name="Kumar N."/>
            <person name="Raza M."/>
            <person name="Shah T.M."/>
            <person name="Rai A."/>
            <person name="Jena J.K."/>
        </authorList>
    </citation>
    <scope>NUCLEOTIDE SEQUENCE [LARGE SCALE GENOMIC DNA]</scope>
    <source>
        <strain evidence="3">DASCIFA01</strain>
        <tissue evidence="3">Testis</tissue>
    </source>
</reference>
<dbReference type="EMBL" id="QBIY01013285">
    <property type="protein sequence ID" value="RXN09365.1"/>
    <property type="molecule type" value="Genomic_DNA"/>
</dbReference>
<dbReference type="AlphaFoldDB" id="A0A498LRW3"/>
<accession>A0A498LRW3</accession>
<protein>
    <submittedName>
        <fullName evidence="3">Uncharacterized protein</fullName>
    </submittedName>
</protein>
<gene>
    <name evidence="2" type="ORF">ROHU_011092</name>
    <name evidence="3" type="ORF">ROHU_031196</name>
</gene>
<dbReference type="EMBL" id="QBIY01013246">
    <property type="protein sequence ID" value="RXN09816.1"/>
    <property type="molecule type" value="Genomic_DNA"/>
</dbReference>
<name>A0A498LRW3_LABRO</name>
<proteinExistence type="predicted"/>
<evidence type="ECO:0000313" key="3">
    <source>
        <dbReference type="EMBL" id="RXN09816.1"/>
    </source>
</evidence>
<evidence type="ECO:0000256" key="1">
    <source>
        <dbReference type="SAM" id="MobiDB-lite"/>
    </source>
</evidence>
<sequence length="99" mass="10798">MRVRLNAAQLGSGLGDGDSGYQGRHPPQKGHLCSAQVLAASAGSRILYAIVRPDALCMRRTFKIMSFLSKAGGRERQRRRPLTETLQKSSKQAIVAAFK</sequence>
<evidence type="ECO:0000313" key="4">
    <source>
        <dbReference type="Proteomes" id="UP000290572"/>
    </source>
</evidence>
<feature type="region of interest" description="Disordered" evidence="1">
    <location>
        <begin position="1"/>
        <end position="28"/>
    </location>
</feature>